<name>A0A7J7ZJM2_PIPKU</name>
<organism evidence="1 2">
    <name type="scientific">Pipistrellus kuhlii</name>
    <name type="common">Kuhl's pipistrelle</name>
    <dbReference type="NCBI Taxonomy" id="59472"/>
    <lineage>
        <taxon>Eukaryota</taxon>
        <taxon>Metazoa</taxon>
        <taxon>Chordata</taxon>
        <taxon>Craniata</taxon>
        <taxon>Vertebrata</taxon>
        <taxon>Euteleostomi</taxon>
        <taxon>Mammalia</taxon>
        <taxon>Eutheria</taxon>
        <taxon>Laurasiatheria</taxon>
        <taxon>Chiroptera</taxon>
        <taxon>Yangochiroptera</taxon>
        <taxon>Vespertilionidae</taxon>
        <taxon>Pipistrellus</taxon>
    </lineage>
</organism>
<keyword evidence="2" id="KW-1185">Reference proteome</keyword>
<reference evidence="1 2" key="1">
    <citation type="journal article" date="2020" name="Nature">
        <title>Six reference-quality genomes reveal evolution of bat adaptations.</title>
        <authorList>
            <person name="Jebb D."/>
            <person name="Huang Z."/>
            <person name="Pippel M."/>
            <person name="Hughes G.M."/>
            <person name="Lavrichenko K."/>
            <person name="Devanna P."/>
            <person name="Winkler S."/>
            <person name="Jermiin L.S."/>
            <person name="Skirmuntt E.C."/>
            <person name="Katzourakis A."/>
            <person name="Burkitt-Gray L."/>
            <person name="Ray D.A."/>
            <person name="Sullivan K.A.M."/>
            <person name="Roscito J.G."/>
            <person name="Kirilenko B.M."/>
            <person name="Davalos L.M."/>
            <person name="Corthals A.P."/>
            <person name="Power M.L."/>
            <person name="Jones G."/>
            <person name="Ransome R.D."/>
            <person name="Dechmann D.K.N."/>
            <person name="Locatelli A.G."/>
            <person name="Puechmaille S.J."/>
            <person name="Fedrigo O."/>
            <person name="Jarvis E.D."/>
            <person name="Hiller M."/>
            <person name="Vernes S.C."/>
            <person name="Myers E.W."/>
            <person name="Teeling E.C."/>
        </authorList>
    </citation>
    <scope>NUCLEOTIDE SEQUENCE [LARGE SCALE GENOMIC DNA]</scope>
    <source>
        <strain evidence="1">MPipKuh1</strain>
        <tissue evidence="1">Flight muscle</tissue>
    </source>
</reference>
<dbReference type="EMBL" id="JACAGB010000003">
    <property type="protein sequence ID" value="KAF6374278.1"/>
    <property type="molecule type" value="Genomic_DNA"/>
</dbReference>
<evidence type="ECO:0000313" key="1">
    <source>
        <dbReference type="EMBL" id="KAF6374278.1"/>
    </source>
</evidence>
<evidence type="ECO:0000313" key="2">
    <source>
        <dbReference type="Proteomes" id="UP000558488"/>
    </source>
</evidence>
<dbReference type="AlphaFoldDB" id="A0A7J7ZJM2"/>
<comment type="caution">
    <text evidence="1">The sequence shown here is derived from an EMBL/GenBank/DDBJ whole genome shotgun (WGS) entry which is preliminary data.</text>
</comment>
<accession>A0A7J7ZJM2</accession>
<dbReference type="Proteomes" id="UP000558488">
    <property type="component" value="Unassembled WGS sequence"/>
</dbReference>
<protein>
    <submittedName>
        <fullName evidence="1">Uncharacterized protein</fullName>
    </submittedName>
</protein>
<proteinExistence type="predicted"/>
<sequence>MLFRKACDLKLFISGIFPLDVFGPWFTAGNTAESKTADKGDYCLLFPFMKIVACEVRLFNFDSCASQIRRSPRESAQFPAGSASGPYRLLVEYQYVILVSYFILTCRAALRELVLLPKDQLQPYQVHLDV</sequence>
<gene>
    <name evidence="1" type="ORF">mPipKuh1_009501</name>
</gene>